<dbReference type="InterPro" id="IPR027417">
    <property type="entry name" value="P-loop_NTPase"/>
</dbReference>
<evidence type="ECO:0000313" key="6">
    <source>
        <dbReference type="Proteomes" id="UP000237684"/>
    </source>
</evidence>
<evidence type="ECO:0000256" key="1">
    <source>
        <dbReference type="ARBA" id="ARBA00022741"/>
    </source>
</evidence>
<keyword evidence="6" id="KW-1185">Reference proteome</keyword>
<feature type="region of interest" description="Disordered" evidence="3">
    <location>
        <begin position="340"/>
        <end position="393"/>
    </location>
</feature>
<gene>
    <name evidence="5" type="ORF">B1R32_11216</name>
</gene>
<feature type="domain" description="R3H" evidence="4">
    <location>
        <begin position="559"/>
        <end position="624"/>
    </location>
</feature>
<reference evidence="5 6" key="1">
    <citation type="journal article" date="2018" name="Syst. Appl. Microbiol.">
        <title>Abditibacterium utsteinense sp. nov., the first cultivated member of candidate phylum FBP, isolated from ice-free Antarctic soil samples.</title>
        <authorList>
            <person name="Tahon G."/>
            <person name="Tytgat B."/>
            <person name="Lebbe L."/>
            <person name="Carlier A."/>
            <person name="Willems A."/>
        </authorList>
    </citation>
    <scope>NUCLEOTIDE SEQUENCE [LARGE SCALE GENOMIC DNA]</scope>
    <source>
        <strain evidence="5 6">LMG 29911</strain>
    </source>
</reference>
<dbReference type="InterPro" id="IPR058670">
    <property type="entry name" value="PTPase_dom"/>
</dbReference>
<organism evidence="5 6">
    <name type="scientific">Abditibacterium utsteinense</name>
    <dbReference type="NCBI Taxonomy" id="1960156"/>
    <lineage>
        <taxon>Bacteria</taxon>
        <taxon>Pseudomonadati</taxon>
        <taxon>Abditibacteriota</taxon>
        <taxon>Abditibacteriia</taxon>
        <taxon>Abditibacteriales</taxon>
        <taxon>Abditibacteriaceae</taxon>
        <taxon>Abditibacterium</taxon>
    </lineage>
</organism>
<dbReference type="InterPro" id="IPR045735">
    <property type="entry name" value="Spore_III_AA_AAA+_ATPase"/>
</dbReference>
<dbReference type="InterPro" id="IPR001374">
    <property type="entry name" value="R3H_dom"/>
</dbReference>
<dbReference type="PANTHER" id="PTHR20953">
    <property type="entry name" value="KINASE-RELATED"/>
    <property type="match status" value="1"/>
</dbReference>
<dbReference type="EMBL" id="NIGF01000012">
    <property type="protein sequence ID" value="PQV63361.1"/>
    <property type="molecule type" value="Genomic_DNA"/>
</dbReference>
<dbReference type="PANTHER" id="PTHR20953:SF3">
    <property type="entry name" value="P-LOOP CONTAINING NUCLEOSIDE TRIPHOSPHATE HYDROLASES SUPERFAMILY PROTEIN"/>
    <property type="match status" value="1"/>
</dbReference>
<dbReference type="Gene3D" id="3.40.50.300">
    <property type="entry name" value="P-loop containing nucleotide triphosphate hydrolases"/>
    <property type="match status" value="1"/>
</dbReference>
<dbReference type="SMART" id="SM00393">
    <property type="entry name" value="R3H"/>
    <property type="match status" value="1"/>
</dbReference>
<evidence type="ECO:0000256" key="3">
    <source>
        <dbReference type="SAM" id="MobiDB-lite"/>
    </source>
</evidence>
<dbReference type="CDD" id="cd00009">
    <property type="entry name" value="AAA"/>
    <property type="match status" value="1"/>
</dbReference>
<sequence length="626" mass="68875">MTPISPLVSSHESHIITDNLDELLAILPADLCAAISLSERPQLIEIVLDLGRKPEARFIGASHYLRDEPVSREELDAIEGNLGAFGDDNRAGLPATLHRISAMRNRRGLVVGLTLRVGRAVTGIVDILRDLIESGQSILLMGRPGLGKTTMLREIARVLADEGGKRVVIVDTSNEIAGDGDVPHPAIGRARRMQVPKVALQHDVMIEAVENHMPEVIVIDEIGRTEETLAARTIAERGVQLIATVHGNTLDNLIANPSMTDLIGGIQTVTLGDEEARRRRTQKTVSERKNPPTFDVVIEMIERDKIAVRRPVADVVDAILRGQIAAPEMRWRDENGEINIMEPAPIPEPPAPPSGHDFSGRTERYNGRSGAKNGRNAPQNGAPKERKPQSGTSEGIFFASKTSHVINPPIIERLPEANPAQNAQRDDENAFQSRWSEPELQTVIERLPSDEFEVALPSWQSQSVDMNKIRRVYPFGISRSRLARAAKHLGLSITPARTWNEADAVLMLSGEEGLPQSSSMLKEARELKLPIIGVGGNTYAQIVSRLNDLYDAPGEGGQLSTRDIAIKEAKDAASRVMLENSPFELRAQPKSLRRLQHQTVERYHLKSFSIGREPNRRVKIVPLGAK</sequence>
<dbReference type="SUPFAM" id="SSF82708">
    <property type="entry name" value="R3H domain"/>
    <property type="match status" value="1"/>
</dbReference>
<evidence type="ECO:0000313" key="5">
    <source>
        <dbReference type="EMBL" id="PQV63361.1"/>
    </source>
</evidence>
<comment type="caution">
    <text evidence="5">The sequence shown here is derived from an EMBL/GenBank/DDBJ whole genome shotgun (WGS) entry which is preliminary data.</text>
</comment>
<dbReference type="PROSITE" id="PS51061">
    <property type="entry name" value="R3H"/>
    <property type="match status" value="1"/>
</dbReference>
<dbReference type="Gene3D" id="3.30.1370.50">
    <property type="entry name" value="R3H-like domain"/>
    <property type="match status" value="1"/>
</dbReference>
<accession>A0A2S8SRC6</accession>
<dbReference type="InterPro" id="IPR003593">
    <property type="entry name" value="AAA+_ATPase"/>
</dbReference>
<dbReference type="AlphaFoldDB" id="A0A2S8SRC6"/>
<name>A0A2S8SRC6_9BACT</name>
<dbReference type="GO" id="GO:0005524">
    <property type="term" value="F:ATP binding"/>
    <property type="evidence" value="ECO:0007669"/>
    <property type="project" value="UniProtKB-KW"/>
</dbReference>
<dbReference type="Proteomes" id="UP000237684">
    <property type="component" value="Unassembled WGS sequence"/>
</dbReference>
<dbReference type="InParanoid" id="A0A2S8SRC6"/>
<dbReference type="SMART" id="SM00382">
    <property type="entry name" value="AAA"/>
    <property type="match status" value="1"/>
</dbReference>
<evidence type="ECO:0000259" key="4">
    <source>
        <dbReference type="PROSITE" id="PS51061"/>
    </source>
</evidence>
<dbReference type="Pfam" id="PF25516">
    <property type="entry name" value="PTPase"/>
    <property type="match status" value="1"/>
</dbReference>
<proteinExistence type="predicted"/>
<dbReference type="Pfam" id="PF19568">
    <property type="entry name" value="Spore_III_AA"/>
    <property type="match status" value="1"/>
</dbReference>
<feature type="compositionally biased region" description="Pro residues" evidence="3">
    <location>
        <begin position="344"/>
        <end position="353"/>
    </location>
</feature>
<dbReference type="InterPro" id="IPR036867">
    <property type="entry name" value="R3H_dom_sf"/>
</dbReference>
<dbReference type="OrthoDB" id="9768243at2"/>
<evidence type="ECO:0000256" key="2">
    <source>
        <dbReference type="ARBA" id="ARBA00022840"/>
    </source>
</evidence>
<dbReference type="SUPFAM" id="SSF52540">
    <property type="entry name" value="P-loop containing nucleoside triphosphate hydrolases"/>
    <property type="match status" value="1"/>
</dbReference>
<protein>
    <submittedName>
        <fullName evidence="5">Stage III sporulation protein AA</fullName>
    </submittedName>
</protein>
<keyword evidence="2" id="KW-0067">ATP-binding</keyword>
<dbReference type="Pfam" id="PF01424">
    <property type="entry name" value="R3H"/>
    <property type="match status" value="1"/>
</dbReference>
<dbReference type="GO" id="GO:0003676">
    <property type="term" value="F:nucleic acid binding"/>
    <property type="evidence" value="ECO:0007669"/>
    <property type="project" value="UniProtKB-UniRule"/>
</dbReference>
<dbReference type="RefSeq" id="WP_106380440.1">
    <property type="nucleotide sequence ID" value="NZ_NIGF01000012.1"/>
</dbReference>
<keyword evidence="1" id="KW-0547">Nucleotide-binding</keyword>